<gene>
    <name evidence="1" type="ORF">BO80DRAFT_435828</name>
</gene>
<evidence type="ECO:0000313" key="2">
    <source>
        <dbReference type="Proteomes" id="UP000249402"/>
    </source>
</evidence>
<dbReference type="EMBL" id="KZ824444">
    <property type="protein sequence ID" value="RAK99859.1"/>
    <property type="molecule type" value="Genomic_DNA"/>
</dbReference>
<proteinExistence type="predicted"/>
<name>A0A395GWX4_9EURO</name>
<dbReference type="VEuPathDB" id="FungiDB:BO80DRAFT_435828"/>
<protein>
    <submittedName>
        <fullName evidence="1">Uncharacterized protein</fullName>
    </submittedName>
</protein>
<keyword evidence="2" id="KW-1185">Reference proteome</keyword>
<dbReference type="RefSeq" id="XP_025574187.1">
    <property type="nucleotide sequence ID" value="XM_025720926.1"/>
</dbReference>
<evidence type="ECO:0000313" key="1">
    <source>
        <dbReference type="EMBL" id="RAK99859.1"/>
    </source>
</evidence>
<reference evidence="1 2" key="1">
    <citation type="submission" date="2018-02" db="EMBL/GenBank/DDBJ databases">
        <title>The genomes of Aspergillus section Nigri reveals drivers in fungal speciation.</title>
        <authorList>
            <consortium name="DOE Joint Genome Institute"/>
            <person name="Vesth T.C."/>
            <person name="Nybo J."/>
            <person name="Theobald S."/>
            <person name="Brandl J."/>
            <person name="Frisvad J.C."/>
            <person name="Nielsen K.F."/>
            <person name="Lyhne E.K."/>
            <person name="Kogle M.E."/>
            <person name="Kuo A."/>
            <person name="Riley R."/>
            <person name="Clum A."/>
            <person name="Nolan M."/>
            <person name="Lipzen A."/>
            <person name="Salamov A."/>
            <person name="Henrissat B."/>
            <person name="Wiebenga A."/>
            <person name="De vries R.P."/>
            <person name="Grigoriev I.V."/>
            <person name="Mortensen U.H."/>
            <person name="Andersen M.R."/>
            <person name="Baker S.E."/>
        </authorList>
    </citation>
    <scope>NUCLEOTIDE SEQUENCE [LARGE SCALE GENOMIC DNA]</scope>
    <source>
        <strain evidence="1 2">CBS 121593</strain>
    </source>
</reference>
<dbReference type="GeneID" id="37225791"/>
<dbReference type="AlphaFoldDB" id="A0A395GWX4"/>
<dbReference type="Proteomes" id="UP000249402">
    <property type="component" value="Unassembled WGS sequence"/>
</dbReference>
<sequence>MVACEHGVFDRENQRMKDVSYLLVDRLEIRNILPNTERMKPSWQVSHELPPRWYDWLWHFFPRDKRYTVHHSVPVELNHLGKARRILLTGGELSEDQKTLLAENELTEEEKTYLNEHTLTDEQKALLAQEGPKPLTQSAQTKYERVIVICPNNFGSMPGRNICFTLLAGPLENYSILEEALTDNFEHIKSLRLVPTPVRLLAGAWQSGVLTLYEGFHNREEIRRVSIATFDTFPIDNEIVQSRRQIHPLVVEFFQDIRLANQPTWVQYWFDS</sequence>
<organism evidence="1 2">
    <name type="scientific">Aspergillus ibericus CBS 121593</name>
    <dbReference type="NCBI Taxonomy" id="1448316"/>
    <lineage>
        <taxon>Eukaryota</taxon>
        <taxon>Fungi</taxon>
        <taxon>Dikarya</taxon>
        <taxon>Ascomycota</taxon>
        <taxon>Pezizomycotina</taxon>
        <taxon>Eurotiomycetes</taxon>
        <taxon>Eurotiomycetidae</taxon>
        <taxon>Eurotiales</taxon>
        <taxon>Aspergillaceae</taxon>
        <taxon>Aspergillus</taxon>
        <taxon>Aspergillus subgen. Circumdati</taxon>
    </lineage>
</organism>
<accession>A0A395GWX4</accession>